<dbReference type="Pfam" id="PF00501">
    <property type="entry name" value="AMP-binding"/>
    <property type="match status" value="1"/>
</dbReference>
<protein>
    <submittedName>
        <fullName evidence="6">Tyrocidine synthase 3</fullName>
    </submittedName>
</protein>
<name>A0A1C3HA38_SERMA</name>
<dbReference type="CDD" id="cd05930">
    <property type="entry name" value="A_NRPS"/>
    <property type="match status" value="1"/>
</dbReference>
<dbReference type="GO" id="GO:0031177">
    <property type="term" value="F:phosphopantetheine binding"/>
    <property type="evidence" value="ECO:0007669"/>
    <property type="project" value="TreeGrafter"/>
</dbReference>
<dbReference type="GO" id="GO:0005737">
    <property type="term" value="C:cytoplasm"/>
    <property type="evidence" value="ECO:0007669"/>
    <property type="project" value="TreeGrafter"/>
</dbReference>
<dbReference type="InterPro" id="IPR045851">
    <property type="entry name" value="AMP-bd_C_sf"/>
</dbReference>
<dbReference type="GO" id="GO:0044550">
    <property type="term" value="P:secondary metabolite biosynthetic process"/>
    <property type="evidence" value="ECO:0007669"/>
    <property type="project" value="TreeGrafter"/>
</dbReference>
<dbReference type="PROSITE" id="PS00455">
    <property type="entry name" value="AMP_BINDING"/>
    <property type="match status" value="1"/>
</dbReference>
<dbReference type="FunFam" id="3.40.50.980:FF:000001">
    <property type="entry name" value="Non-ribosomal peptide synthetase"/>
    <property type="match status" value="1"/>
</dbReference>
<dbReference type="PANTHER" id="PTHR45527">
    <property type="entry name" value="NONRIBOSOMAL PEPTIDE SYNTHETASE"/>
    <property type="match status" value="1"/>
</dbReference>
<dbReference type="Gene3D" id="3.40.50.1820">
    <property type="entry name" value="alpha/beta hydrolase"/>
    <property type="match status" value="1"/>
</dbReference>
<dbReference type="Gene3D" id="3.30.300.30">
    <property type="match status" value="1"/>
</dbReference>
<dbReference type="InterPro" id="IPR029058">
    <property type="entry name" value="AB_hydrolase_fold"/>
</dbReference>
<dbReference type="PANTHER" id="PTHR45527:SF1">
    <property type="entry name" value="FATTY ACID SYNTHASE"/>
    <property type="match status" value="1"/>
</dbReference>
<dbReference type="Gene3D" id="2.30.38.10">
    <property type="entry name" value="Luciferase, Domain 3"/>
    <property type="match status" value="1"/>
</dbReference>
<dbReference type="EMBL" id="LT575490">
    <property type="protein sequence ID" value="SAY41889.1"/>
    <property type="molecule type" value="Genomic_DNA"/>
</dbReference>
<dbReference type="Gene3D" id="3.30.559.30">
    <property type="entry name" value="Nonribosomal peptide synthetase, condensation domain"/>
    <property type="match status" value="1"/>
</dbReference>
<evidence type="ECO:0000259" key="4">
    <source>
        <dbReference type="PROSITE" id="PS50075"/>
    </source>
</evidence>
<gene>
    <name evidence="6" type="primary">tycC_2</name>
    <name evidence="5" type="synonym">tycC_1</name>
    <name evidence="5" type="ORF">PWN146_00554</name>
    <name evidence="6" type="ORF">PWN146_00571</name>
</gene>
<dbReference type="InterPro" id="IPR010071">
    <property type="entry name" value="AA_adenyl_dom"/>
</dbReference>
<dbReference type="AlphaFoldDB" id="A0A1C3HA38"/>
<dbReference type="InterPro" id="IPR001242">
    <property type="entry name" value="Condensation_dom"/>
</dbReference>
<proteinExistence type="predicted"/>
<dbReference type="NCBIfam" id="TIGR01733">
    <property type="entry name" value="AA-adenyl-dom"/>
    <property type="match status" value="1"/>
</dbReference>
<comment type="cofactor">
    <cofactor evidence="1">
        <name>pantetheine 4'-phosphate</name>
        <dbReference type="ChEBI" id="CHEBI:47942"/>
    </cofactor>
</comment>
<sequence length="1036" mass="114099">MKTAENMVLPENNWEGFPLSFQQQQLIKQNIRNSPKYFTATYSLSGSLDPNRLITALSTLINEHEILRTSFRNVLGEHSDVLMVINEPYQPELIMADGEPSDVNPFNEGEAASACVSPVATARPLKAALYRMTADRHTLVISLPAASLDYVSADAMMAVLSRLYAGEAGASSPIVQYVDFAQWQREDFIPQTAVAHVEPNSSLRLPLEFKSDSEDRQCRPITLARETQSQLQALATGNALSLRALLYACWSAALWRIAEYPDRVALSTNLAGRPFAELQQALGRFEYAVHTIVQPNADMTLLQFAEHCQQALRLSEQQDGRQPGDAHSAGEIGYQFFNAASAIETPLLHWENRTAIPVPEHCRLSLQVNAGERLHLELQIQQGVFDAAGIATIEQAFRATLQALLKTPQAMLDRFPLMTDDETRILIESTHNALSSSPALGCWYHTFSRQAAQTPDAPALKYNSRIWRYAELDAFTNQLARHLLNNGVEQGAAVGLMFERSDLALAAIIAIHKAGACYVPFDPQLPQQRVETILKQTRPALMLVAQTQHRQAKLTLPVMALDAQWNDIGVLDDSALPFTASADSLAYVLYTSGSTGEPKGVKIAHHQLQNYVSGIIERAELGAALTYLSIGPITTDLGNTTLFPALVTGGCIDISPFTHAEDIQEQIRYMEQSEYDVLKLTPSHMASLFALADAPARLMPGKALLLGGEVLSWGMWRLFNDFANGCRIYNHYGPTETCVGAIAQQVASDKYARLASTVPLGTPLPHARCYVVDPHGALLPIGVAGELYIGGETVACGYVQSAEDQRPRFIADPWSPRSNARLYRSGDKVRRLPDGSLEFLGRIDRQLKIRGFRVEPAEIERTLRKHAEVLDSCVVEQGESGSAHLLAYVVLQSGDNGNADWLREHLAAYLPDFMIPSQIVSLSRFPLNHNGKVDHRMLPAPDTLIAANTDDYVAPQSETEKSVAAIFQELLLANRVGIHDDFFDIGGHSLIATKLVAQIRSTFDIPFNLRSVFMDATVAGLSRNIDKQRHSQGLAI</sequence>
<dbReference type="SUPFAM" id="SSF52777">
    <property type="entry name" value="CoA-dependent acyltransferases"/>
    <property type="match status" value="2"/>
</dbReference>
<dbReference type="InterPro" id="IPR009081">
    <property type="entry name" value="PP-bd_ACP"/>
</dbReference>
<dbReference type="InterPro" id="IPR023213">
    <property type="entry name" value="CAT-like_dom_sf"/>
</dbReference>
<dbReference type="GO" id="GO:0072330">
    <property type="term" value="P:monocarboxylic acid biosynthetic process"/>
    <property type="evidence" value="ECO:0007669"/>
    <property type="project" value="UniProtKB-ARBA"/>
</dbReference>
<accession>A0A1C3HA38</accession>
<dbReference type="EMBL" id="LT575490">
    <property type="protein sequence ID" value="SAY41905.1"/>
    <property type="molecule type" value="Genomic_DNA"/>
</dbReference>
<dbReference type="GO" id="GO:0043041">
    <property type="term" value="P:amino acid activation for nonribosomal peptide biosynthetic process"/>
    <property type="evidence" value="ECO:0007669"/>
    <property type="project" value="TreeGrafter"/>
</dbReference>
<dbReference type="PROSITE" id="PS50075">
    <property type="entry name" value="CARRIER"/>
    <property type="match status" value="1"/>
</dbReference>
<reference evidence="6" key="1">
    <citation type="submission" date="2016-05" db="EMBL/GenBank/DDBJ databases">
        <authorList>
            <person name="Cock P.J.A."/>
            <person name="Cock P.J.A."/>
        </authorList>
    </citation>
    <scope>NUCLEOTIDE SEQUENCE</scope>
    <source>
        <strain evidence="6">PWN146_assembly</strain>
    </source>
</reference>
<evidence type="ECO:0000313" key="5">
    <source>
        <dbReference type="EMBL" id="SAY41889.1"/>
    </source>
</evidence>
<dbReference type="InterPro" id="IPR006162">
    <property type="entry name" value="Ppantetheine_attach_site"/>
</dbReference>
<feature type="domain" description="Carrier" evidence="4">
    <location>
        <begin position="954"/>
        <end position="1029"/>
    </location>
</feature>
<evidence type="ECO:0000256" key="1">
    <source>
        <dbReference type="ARBA" id="ARBA00001957"/>
    </source>
</evidence>
<organism evidence="6">
    <name type="scientific">Serratia marcescens</name>
    <dbReference type="NCBI Taxonomy" id="615"/>
    <lineage>
        <taxon>Bacteria</taxon>
        <taxon>Pseudomonadati</taxon>
        <taxon>Pseudomonadota</taxon>
        <taxon>Gammaproteobacteria</taxon>
        <taxon>Enterobacterales</taxon>
        <taxon>Yersiniaceae</taxon>
        <taxon>Serratia</taxon>
    </lineage>
</organism>
<evidence type="ECO:0000256" key="3">
    <source>
        <dbReference type="ARBA" id="ARBA00022553"/>
    </source>
</evidence>
<dbReference type="FunFam" id="1.10.1200.10:FF:000016">
    <property type="entry name" value="Non-ribosomal peptide synthase"/>
    <property type="match status" value="1"/>
</dbReference>
<dbReference type="InterPro" id="IPR036736">
    <property type="entry name" value="ACP-like_sf"/>
</dbReference>
<dbReference type="SUPFAM" id="SSF47336">
    <property type="entry name" value="ACP-like"/>
    <property type="match status" value="1"/>
</dbReference>
<dbReference type="Gene3D" id="3.40.50.980">
    <property type="match status" value="2"/>
</dbReference>
<dbReference type="GO" id="GO:0003824">
    <property type="term" value="F:catalytic activity"/>
    <property type="evidence" value="ECO:0007669"/>
    <property type="project" value="InterPro"/>
</dbReference>
<dbReference type="Pfam" id="PF00550">
    <property type="entry name" value="PP-binding"/>
    <property type="match status" value="1"/>
</dbReference>
<keyword evidence="2" id="KW-0596">Phosphopantetheine</keyword>
<dbReference type="Gene3D" id="3.30.559.10">
    <property type="entry name" value="Chloramphenicol acetyltransferase-like domain"/>
    <property type="match status" value="1"/>
</dbReference>
<evidence type="ECO:0000313" key="6">
    <source>
        <dbReference type="EMBL" id="SAY41905.1"/>
    </source>
</evidence>
<dbReference type="Pfam" id="PF00668">
    <property type="entry name" value="Condensation"/>
    <property type="match status" value="1"/>
</dbReference>
<dbReference type="InterPro" id="IPR000873">
    <property type="entry name" value="AMP-dep_synth/lig_dom"/>
</dbReference>
<dbReference type="InterPro" id="IPR025110">
    <property type="entry name" value="AMP-bd_C"/>
</dbReference>
<dbReference type="Pfam" id="PF13193">
    <property type="entry name" value="AMP-binding_C"/>
    <property type="match status" value="1"/>
</dbReference>
<keyword evidence="3" id="KW-0597">Phosphoprotein</keyword>
<evidence type="ECO:0000256" key="2">
    <source>
        <dbReference type="ARBA" id="ARBA00022450"/>
    </source>
</evidence>
<dbReference type="PROSITE" id="PS00012">
    <property type="entry name" value="PHOSPHOPANTETHEINE"/>
    <property type="match status" value="1"/>
</dbReference>
<dbReference type="InterPro" id="IPR020845">
    <property type="entry name" value="AMP-binding_CS"/>
</dbReference>
<dbReference type="SUPFAM" id="SSF56801">
    <property type="entry name" value="Acetyl-CoA synthetase-like"/>
    <property type="match status" value="1"/>
</dbReference>